<reference evidence="2 3" key="1">
    <citation type="submission" date="2011-09" db="EMBL/GenBank/DDBJ databases">
        <title>The Genome Sequence of Bacillus smithii 7_3_47FAA.</title>
        <authorList>
            <consortium name="The Broad Institute Genome Sequencing Platform"/>
            <person name="Earl A."/>
            <person name="Ward D."/>
            <person name="Feldgarden M."/>
            <person name="Gevers D."/>
            <person name="Daigneault M."/>
            <person name="Strauss J."/>
            <person name="Allen-Vercoe E."/>
            <person name="Young S.K."/>
            <person name="Zeng Q."/>
            <person name="Gargeya S."/>
            <person name="Fitzgerald M."/>
            <person name="Haas B."/>
            <person name="Abouelleil A."/>
            <person name="Alvarado L."/>
            <person name="Arachchi H.M."/>
            <person name="Berlin A."/>
            <person name="Brown A."/>
            <person name="Chapman S.B."/>
            <person name="Chen Z."/>
            <person name="Dunbar C."/>
            <person name="Freedman E."/>
            <person name="Gearin G."/>
            <person name="Goldberg J."/>
            <person name="Griggs A."/>
            <person name="Gujja S."/>
            <person name="Heiman D."/>
            <person name="Howarth C."/>
            <person name="Larson L."/>
            <person name="Lui A."/>
            <person name="MacDonald P.J.P."/>
            <person name="Montmayeur A."/>
            <person name="Murphy C."/>
            <person name="Neiman D."/>
            <person name="Pearson M."/>
            <person name="Priest M."/>
            <person name="Roberts A."/>
            <person name="Saif S."/>
            <person name="Shea T."/>
            <person name="Shenoy N."/>
            <person name="Sisk P."/>
            <person name="Stolte C."/>
            <person name="Sykes S."/>
            <person name="Wortman J."/>
            <person name="Nusbaum C."/>
            <person name="Birren B."/>
        </authorList>
    </citation>
    <scope>NUCLEOTIDE SEQUENCE [LARGE SCALE GENOMIC DNA]</scope>
    <source>
        <strain evidence="2 3">7_3_47FAA</strain>
    </source>
</reference>
<evidence type="ECO:0000256" key="1">
    <source>
        <dbReference type="SAM" id="Phobius"/>
    </source>
</evidence>
<dbReference type="EMBL" id="ACWF01000155">
    <property type="protein sequence ID" value="EHL73804.1"/>
    <property type="molecule type" value="Genomic_DNA"/>
</dbReference>
<gene>
    <name evidence="2" type="ORF">HMPREF1015_00159</name>
</gene>
<keyword evidence="1" id="KW-1133">Transmembrane helix</keyword>
<accession>G9QPE2</accession>
<evidence type="ECO:0008006" key="4">
    <source>
        <dbReference type="Google" id="ProtNLM"/>
    </source>
</evidence>
<evidence type="ECO:0000313" key="3">
    <source>
        <dbReference type="Proteomes" id="UP000011747"/>
    </source>
</evidence>
<dbReference type="Pfam" id="PF14004">
    <property type="entry name" value="DUF4227"/>
    <property type="match status" value="1"/>
</dbReference>
<dbReference type="Proteomes" id="UP000011747">
    <property type="component" value="Unassembled WGS sequence"/>
</dbReference>
<dbReference type="GeneID" id="87582173"/>
<organism evidence="2 3">
    <name type="scientific">Bacillus smithii 7_3_47FAA</name>
    <dbReference type="NCBI Taxonomy" id="665952"/>
    <lineage>
        <taxon>Bacteria</taxon>
        <taxon>Bacillati</taxon>
        <taxon>Bacillota</taxon>
        <taxon>Bacilli</taxon>
        <taxon>Bacillales</taxon>
        <taxon>Bacillaceae</taxon>
        <taxon>Bacillus</taxon>
    </lineage>
</organism>
<dbReference type="PATRIC" id="fig|665952.3.peg.3033"/>
<feature type="transmembrane region" description="Helical" evidence="1">
    <location>
        <begin position="12"/>
        <end position="30"/>
    </location>
</feature>
<proteinExistence type="predicted"/>
<keyword evidence="3" id="KW-1185">Reference proteome</keyword>
<dbReference type="InterPro" id="IPR025321">
    <property type="entry name" value="DUF4227"/>
</dbReference>
<keyword evidence="1" id="KW-0812">Transmembrane</keyword>
<keyword evidence="1" id="KW-0472">Membrane</keyword>
<dbReference type="AlphaFoldDB" id="G9QPE2"/>
<comment type="caution">
    <text evidence="2">The sequence shown here is derived from an EMBL/GenBank/DDBJ whole genome shotgun (WGS) entry which is preliminary data.</text>
</comment>
<dbReference type="RefSeq" id="WP_003355229.1">
    <property type="nucleotide sequence ID" value="NZ_JH414764.1"/>
</dbReference>
<name>G9QPE2_9BACI</name>
<sequence>MFRTIWQTIKVFLLFTGCTIFFYYGIIWISQEYQTNHRYEKPKGSAVKVFQSVEDNHVHWQDRLLLFYHDGE</sequence>
<protein>
    <recommendedName>
        <fullName evidence="4">DUF4227 domain-containing protein</fullName>
    </recommendedName>
</protein>
<evidence type="ECO:0000313" key="2">
    <source>
        <dbReference type="EMBL" id="EHL73804.1"/>
    </source>
</evidence>
<dbReference type="HOGENOM" id="CLU_185001_0_0_9"/>